<evidence type="ECO:0000313" key="2">
    <source>
        <dbReference type="EMBL" id="XAF56125.1"/>
    </source>
</evidence>
<evidence type="ECO:0000259" key="1">
    <source>
        <dbReference type="Pfam" id="PF19044"/>
    </source>
</evidence>
<dbReference type="Proteomes" id="UP001445268">
    <property type="component" value="Plasmid unnamed2"/>
</dbReference>
<dbReference type="PANTHER" id="PTHR38467">
    <property type="match status" value="1"/>
</dbReference>
<sequence length="822" mass="92975">MISILSRRSSIMAHSKITNLLPEIGYSSEDQLFYLEDGFLGFALKMTPLSGADESTLDQLSGVLSQDWPKGSFLQMNLFSSPDIYHVLNHMMANRDTSNKTIYRFSEERAKFCVEGTKEPLAYENNALVRDHVLVLTGKIPCGNPPTDKDMKRTMKLASAIKSALESINFRPEVMTGATYVRFMQTIFNWGDQAEWRTTTLKDTYDPRQFVRDQYLDSTTDVEVSADHLRFGKKYVKTLSVKNWPDYASLGIPANYIADVKTGQRGLKGTFMLSATIHFPDSESLRQRMTSRRQWVINQASGPMLKFIPRLKSHYDSYNTLFEALDDDDRGIEFNLTLSLFEDSEDELVSAASNAKTYFRSIKMAMMEDRFFNLPIFLNALPFGADPEAMLSLGRYSTMATRHAIRFLPFIGDWKGHGSPLMLMMSRSGQIMTIDNFASSTNYNVVVAAESGAGKSVLSNELICNMLGVGGRVWMIDVGRSYEKLCGELEGKFVVFDEQSNICLNPFDLIKDYDDEADMLVGLIEAMAAPNEGLDDFQVAQLRRIMQELWKEHGNDLTIDKLATKLIQEGRADLDKQASEEKRISDIGYQLFAFTSRGEYGKWFNGKNNLDIDNRFVVLELEELKSKEHLQQVVLLLLIYKVQQEMYLGDMSTRKQLIVDEAWSLLSSGPVAKFIEGGYRRFRKYNGAAMVITQGINDLYTNEAGRAIAENSANKWLLSQETQAIDSVAKEKRLPLKEAGYELLKTVHTQKGLYSEIFFLSKAGVGIGRLIISRFQQLLYTTMATEKMAIKAYQDQGYSLVDAIERVIADEKAQKASMQKAS</sequence>
<keyword evidence="3" id="KW-1185">Reference proteome</keyword>
<dbReference type="PANTHER" id="PTHR38467:SF1">
    <property type="entry name" value="CONJUGATIVE TRANSFER: ASSEMBLY"/>
    <property type="match status" value="1"/>
</dbReference>
<dbReference type="InterPro" id="IPR014117">
    <property type="entry name" value="TraC-F-type"/>
</dbReference>
<dbReference type="Pfam" id="PF11130">
    <property type="entry name" value="TraC_F_IV"/>
    <property type="match status" value="1"/>
</dbReference>
<reference evidence="2 3" key="1">
    <citation type="submission" date="2024-04" db="EMBL/GenBank/DDBJ databases">
        <title>Marinobacter sp. SBY-1.</title>
        <authorList>
            <person name="Pan C."/>
        </authorList>
    </citation>
    <scope>NUCLEOTIDE SEQUENCE [LARGE SCALE GENOMIC DNA]</scope>
    <source>
        <strain evidence="2 3">SBY-1</strain>
        <plasmid evidence="2 3">unnamed2</plasmid>
    </source>
</reference>
<gene>
    <name evidence="2" type="primary">traC</name>
    <name evidence="2" type="ORF">AAGT77_20440</name>
</gene>
<accession>A0ABZ3E8U6</accession>
<dbReference type="EMBL" id="CP152382">
    <property type="protein sequence ID" value="XAF56125.1"/>
    <property type="molecule type" value="Genomic_DNA"/>
</dbReference>
<geneLocation type="plasmid" evidence="2 3">
    <name>unnamed2</name>
</geneLocation>
<keyword evidence="2" id="KW-0614">Plasmid</keyword>
<dbReference type="InterPro" id="IPR025955">
    <property type="entry name" value="TraC/Conjuga_ATPase"/>
</dbReference>
<name>A0ABZ3E8U6_9GAMM</name>
<dbReference type="SUPFAM" id="SSF52540">
    <property type="entry name" value="P-loop containing nucleoside triphosphate hydrolases"/>
    <property type="match status" value="1"/>
</dbReference>
<proteinExistence type="predicted"/>
<evidence type="ECO:0000313" key="3">
    <source>
        <dbReference type="Proteomes" id="UP001445268"/>
    </source>
</evidence>
<dbReference type="RefSeq" id="WP_342632673.1">
    <property type="nucleotide sequence ID" value="NZ_CP152382.1"/>
</dbReference>
<dbReference type="Gene3D" id="1.10.8.730">
    <property type="match status" value="1"/>
</dbReference>
<dbReference type="InterPro" id="IPR053155">
    <property type="entry name" value="F-pilin_assembly_TraC"/>
</dbReference>
<organism evidence="2 3">
    <name type="scientific">Marinobacter alkaliphilus</name>
    <dbReference type="NCBI Taxonomy" id="254719"/>
    <lineage>
        <taxon>Bacteria</taxon>
        <taxon>Pseudomonadati</taxon>
        <taxon>Pseudomonadota</taxon>
        <taxon>Gammaproteobacteria</taxon>
        <taxon>Pseudomonadales</taxon>
        <taxon>Marinobacteraceae</taxon>
        <taxon>Marinobacter</taxon>
    </lineage>
</organism>
<dbReference type="InterPro" id="IPR043964">
    <property type="entry name" value="P-loop_TraG"/>
</dbReference>
<dbReference type="Pfam" id="PF19044">
    <property type="entry name" value="P-loop_TraG"/>
    <property type="match status" value="1"/>
</dbReference>
<dbReference type="NCBIfam" id="TIGR02746">
    <property type="entry name" value="TraC-F-type"/>
    <property type="match status" value="1"/>
</dbReference>
<feature type="domain" description="TraG P-loop" evidence="1">
    <location>
        <begin position="439"/>
        <end position="809"/>
    </location>
</feature>
<dbReference type="InterPro" id="IPR027417">
    <property type="entry name" value="P-loop_NTPase"/>
</dbReference>
<dbReference type="Gene3D" id="3.40.50.300">
    <property type="entry name" value="P-loop containing nucleotide triphosphate hydrolases"/>
    <property type="match status" value="1"/>
</dbReference>
<protein>
    <submittedName>
        <fullName evidence="2">Type IV secretion system protein TraC</fullName>
    </submittedName>
</protein>